<dbReference type="AlphaFoldDB" id="A0A948WCW2"/>
<protein>
    <submittedName>
        <fullName evidence="7">Efflux RND transporter periplasmic adaptor subunit</fullName>
    </submittedName>
</protein>
<dbReference type="InterPro" id="IPR006143">
    <property type="entry name" value="RND_pump_MFP"/>
</dbReference>
<comment type="similarity">
    <text evidence="1">Belongs to the membrane fusion protein (MFP) (TC 8.A.1) family.</text>
</comment>
<dbReference type="Proteomes" id="UP000777784">
    <property type="component" value="Unassembled WGS sequence"/>
</dbReference>
<feature type="compositionally biased region" description="Polar residues" evidence="3">
    <location>
        <begin position="526"/>
        <end position="539"/>
    </location>
</feature>
<feature type="domain" description="Heavy metal binding" evidence="4">
    <location>
        <begin position="62"/>
        <end position="86"/>
    </location>
</feature>
<dbReference type="Gene3D" id="2.40.420.20">
    <property type="match status" value="1"/>
</dbReference>
<keyword evidence="2" id="KW-0813">Transport</keyword>
<dbReference type="PANTHER" id="PTHR30097:SF15">
    <property type="entry name" value="CATION EFFLUX SYSTEM PROTEIN CUSB"/>
    <property type="match status" value="1"/>
</dbReference>
<sequence length="653" mass="71114">MIRNIFQRPLTRRFVILLLILLPLGIGYLIGRIGNPQPPTRAMDHQDHSGSEATQSSAVEMWTCSMHPQIRLPEPGSCPLCGMDLILVAIGEAAEGATSQITLSANARKLAGITTALAETRPAVVDIRMSGKLELDETRITTISAWIPGRLDRLFINYTGVSVRAGDPLVSLYSPELLTAQEELLQALKMKRADAARYGGLSSGDDSFGRTLQANVEAVRKKLRLWGLTDQQVQAIETAGVSTDLITIKSPISGVVLHKTAIEGNYVNIGTPIYTIADLSHLWAGLDAYESDLTWLREGQEIEFYSEAYPGEVFGGIIAFIDPVIDPRTRTAKVRVDVENPAARLKPEMFLKAIVKARIGANVQVEIPGRDGEWDHGDPLLIPAAAPLRTGKRAIVYVAKPGEEGIYTGRQVVLGPKAGEDYVVIDGLKEGEMVVVNGNFKIDSAAQIMAQPSMMEPMPAETLQGPGAPLEPANIPESFKTDLSALYDIYFEIQNALSHDDLTMASEAAGKMQKVLPRAGVKRSASSKSNAQRFGTQNLPPGARSAWDDAMGPIGEVIGRIHKTGGIESARQEFEYLSLWVTWIVNSFGSATVQPILRYHCPMAFDGRGADWLQNKEGTENPYFGSAMFQCGTEEEVIWAGHSQRDGNDHEAQ</sequence>
<organism evidence="7 8">
    <name type="scientific">Eiseniibacteriota bacterium</name>
    <dbReference type="NCBI Taxonomy" id="2212470"/>
    <lineage>
        <taxon>Bacteria</taxon>
        <taxon>Candidatus Eiseniibacteriota</taxon>
    </lineage>
</organism>
<proteinExistence type="inferred from homology"/>
<dbReference type="GO" id="GO:0022857">
    <property type="term" value="F:transmembrane transporter activity"/>
    <property type="evidence" value="ECO:0007669"/>
    <property type="project" value="InterPro"/>
</dbReference>
<dbReference type="EMBL" id="JAHJDP010000053">
    <property type="protein sequence ID" value="MBU2691283.1"/>
    <property type="molecule type" value="Genomic_DNA"/>
</dbReference>
<reference evidence="7" key="1">
    <citation type="submission" date="2021-05" db="EMBL/GenBank/DDBJ databases">
        <title>Energy efficiency and biological interactions define the core microbiome of deep oligotrophic groundwater.</title>
        <authorList>
            <person name="Mehrshad M."/>
            <person name="Lopez-Fernandez M."/>
            <person name="Bell E."/>
            <person name="Bernier-Latmani R."/>
            <person name="Bertilsson S."/>
            <person name="Dopson M."/>
        </authorList>
    </citation>
    <scope>NUCLEOTIDE SEQUENCE</scope>
    <source>
        <strain evidence="7">Modern_marine.mb.64</strain>
    </source>
</reference>
<gene>
    <name evidence="7" type="ORF">KJ970_10160</name>
</gene>
<dbReference type="InterPro" id="IPR058792">
    <property type="entry name" value="Beta-barrel_RND_2"/>
</dbReference>
<evidence type="ECO:0000259" key="5">
    <source>
        <dbReference type="Pfam" id="PF25919"/>
    </source>
</evidence>
<evidence type="ECO:0000259" key="4">
    <source>
        <dbReference type="Pfam" id="PF19335"/>
    </source>
</evidence>
<feature type="domain" description="CusB-like beta-barrel" evidence="6">
    <location>
        <begin position="282"/>
        <end position="355"/>
    </location>
</feature>
<dbReference type="GO" id="GO:0046914">
    <property type="term" value="F:transition metal ion binding"/>
    <property type="evidence" value="ECO:0007669"/>
    <property type="project" value="TreeGrafter"/>
</dbReference>
<feature type="domain" description="CusB-like barrel-sandwich hybrid" evidence="5">
    <location>
        <begin position="141"/>
        <end position="277"/>
    </location>
</feature>
<dbReference type="GO" id="GO:0016020">
    <property type="term" value="C:membrane"/>
    <property type="evidence" value="ECO:0007669"/>
    <property type="project" value="InterPro"/>
</dbReference>
<evidence type="ECO:0000256" key="1">
    <source>
        <dbReference type="ARBA" id="ARBA00009477"/>
    </source>
</evidence>
<name>A0A948WCW2_UNCEI</name>
<dbReference type="Pfam" id="PF25919">
    <property type="entry name" value="BSH_CusB"/>
    <property type="match status" value="1"/>
</dbReference>
<comment type="caution">
    <text evidence="7">The sequence shown here is derived from an EMBL/GenBank/DDBJ whole genome shotgun (WGS) entry which is preliminary data.</text>
</comment>
<accession>A0A948WCW2</accession>
<dbReference type="Gene3D" id="2.40.30.170">
    <property type="match status" value="1"/>
</dbReference>
<evidence type="ECO:0000313" key="8">
    <source>
        <dbReference type="Proteomes" id="UP000777784"/>
    </source>
</evidence>
<dbReference type="GO" id="GO:0030288">
    <property type="term" value="C:outer membrane-bounded periplasmic space"/>
    <property type="evidence" value="ECO:0007669"/>
    <property type="project" value="TreeGrafter"/>
</dbReference>
<evidence type="ECO:0000259" key="6">
    <source>
        <dbReference type="Pfam" id="PF25954"/>
    </source>
</evidence>
<dbReference type="FunFam" id="2.40.30.170:FF:000010">
    <property type="entry name" value="Efflux RND transporter periplasmic adaptor subunit"/>
    <property type="match status" value="1"/>
</dbReference>
<dbReference type="InterPro" id="IPR058790">
    <property type="entry name" value="BSH_CusB"/>
</dbReference>
<dbReference type="InterPro" id="IPR045800">
    <property type="entry name" value="HMBD"/>
</dbReference>
<dbReference type="Pfam" id="PF19335">
    <property type="entry name" value="HMBD"/>
    <property type="match status" value="1"/>
</dbReference>
<dbReference type="GO" id="GO:0060003">
    <property type="term" value="P:copper ion export"/>
    <property type="evidence" value="ECO:0007669"/>
    <property type="project" value="TreeGrafter"/>
</dbReference>
<dbReference type="Gene3D" id="2.40.50.100">
    <property type="match status" value="1"/>
</dbReference>
<dbReference type="NCBIfam" id="TIGR01730">
    <property type="entry name" value="RND_mfp"/>
    <property type="match status" value="1"/>
</dbReference>
<dbReference type="SUPFAM" id="SSF111369">
    <property type="entry name" value="HlyD-like secretion proteins"/>
    <property type="match status" value="1"/>
</dbReference>
<dbReference type="Pfam" id="PF25954">
    <property type="entry name" value="Beta-barrel_RND_2"/>
    <property type="match status" value="1"/>
</dbReference>
<dbReference type="GO" id="GO:0015679">
    <property type="term" value="P:plasma membrane copper ion transport"/>
    <property type="evidence" value="ECO:0007669"/>
    <property type="project" value="TreeGrafter"/>
</dbReference>
<feature type="region of interest" description="Disordered" evidence="3">
    <location>
        <begin position="526"/>
        <end position="546"/>
    </location>
</feature>
<dbReference type="PANTHER" id="PTHR30097">
    <property type="entry name" value="CATION EFFLUX SYSTEM PROTEIN CUSB"/>
    <property type="match status" value="1"/>
</dbReference>
<dbReference type="InterPro" id="IPR051909">
    <property type="entry name" value="MFP_Cation_Efflux"/>
</dbReference>
<evidence type="ECO:0000313" key="7">
    <source>
        <dbReference type="EMBL" id="MBU2691283.1"/>
    </source>
</evidence>
<evidence type="ECO:0000256" key="3">
    <source>
        <dbReference type="SAM" id="MobiDB-lite"/>
    </source>
</evidence>
<evidence type="ECO:0000256" key="2">
    <source>
        <dbReference type="ARBA" id="ARBA00022448"/>
    </source>
</evidence>